<name>A0A1T0AQU3_9PAST</name>
<dbReference type="InterPro" id="IPR006597">
    <property type="entry name" value="Sel1-like"/>
</dbReference>
<comment type="caution">
    <text evidence="2">The sequence shown here is derived from an EMBL/GenBank/DDBJ whole genome shotgun (WGS) entry which is preliminary data.</text>
</comment>
<dbReference type="PANTHER" id="PTHR11102">
    <property type="entry name" value="SEL-1-LIKE PROTEIN"/>
    <property type="match status" value="1"/>
</dbReference>
<evidence type="ECO:0000256" key="1">
    <source>
        <dbReference type="SAM" id="SignalP"/>
    </source>
</evidence>
<reference evidence="2 3" key="1">
    <citation type="submission" date="2017-02" db="EMBL/GenBank/DDBJ databases">
        <title>Draft genome sequence of Haemophilus felis CCUG 31170 type strain.</title>
        <authorList>
            <person name="Engstrom-Jakobsson H."/>
            <person name="Salva-Serra F."/>
            <person name="Thorell K."/>
            <person name="Gonzales-Siles L."/>
            <person name="Karlsson R."/>
            <person name="Boulund F."/>
            <person name="Engstrand L."/>
            <person name="Kristiansson E."/>
            <person name="Moore E."/>
        </authorList>
    </citation>
    <scope>NUCLEOTIDE SEQUENCE [LARGE SCALE GENOMIC DNA]</scope>
    <source>
        <strain evidence="2 3">CCUG 31170</strain>
    </source>
</reference>
<dbReference type="InterPro" id="IPR011990">
    <property type="entry name" value="TPR-like_helical_dom_sf"/>
</dbReference>
<protein>
    <recommendedName>
        <fullName evidence="4">Sel1 repeat family protein</fullName>
    </recommendedName>
</protein>
<evidence type="ECO:0008006" key="4">
    <source>
        <dbReference type="Google" id="ProtNLM"/>
    </source>
</evidence>
<organism evidence="2 3">
    <name type="scientific">[Haemophilus] felis</name>
    <dbReference type="NCBI Taxonomy" id="123822"/>
    <lineage>
        <taxon>Bacteria</taxon>
        <taxon>Pseudomonadati</taxon>
        <taxon>Pseudomonadota</taxon>
        <taxon>Gammaproteobacteria</taxon>
        <taxon>Pasteurellales</taxon>
        <taxon>Pasteurellaceae</taxon>
    </lineage>
</organism>
<proteinExistence type="predicted"/>
<dbReference type="InterPro" id="IPR050767">
    <property type="entry name" value="Sel1_AlgK"/>
</dbReference>
<accession>A0A1T0AQU3</accession>
<dbReference type="OrthoDB" id="9792653at2"/>
<evidence type="ECO:0000313" key="2">
    <source>
        <dbReference type="EMBL" id="OOR98306.1"/>
    </source>
</evidence>
<dbReference type="PANTHER" id="PTHR11102:SF160">
    <property type="entry name" value="ERAD-ASSOCIATED E3 UBIQUITIN-PROTEIN LIGASE COMPONENT HRD3"/>
    <property type="match status" value="1"/>
</dbReference>
<keyword evidence="3" id="KW-1185">Reference proteome</keyword>
<evidence type="ECO:0000313" key="3">
    <source>
        <dbReference type="Proteomes" id="UP000190023"/>
    </source>
</evidence>
<feature type="signal peptide" evidence="1">
    <location>
        <begin position="1"/>
        <end position="21"/>
    </location>
</feature>
<dbReference type="Proteomes" id="UP000190023">
    <property type="component" value="Unassembled WGS sequence"/>
</dbReference>
<dbReference type="Pfam" id="PF08238">
    <property type="entry name" value="Sel1"/>
    <property type="match status" value="4"/>
</dbReference>
<dbReference type="AlphaFoldDB" id="A0A1T0AQU3"/>
<dbReference type="SMART" id="SM00671">
    <property type="entry name" value="SEL1"/>
    <property type="match status" value="4"/>
</dbReference>
<feature type="chain" id="PRO_5012436435" description="Sel1 repeat family protein" evidence="1">
    <location>
        <begin position="22"/>
        <end position="237"/>
    </location>
</feature>
<dbReference type="STRING" id="123822.B0188_11400"/>
<gene>
    <name evidence="2" type="ORF">B0188_11400</name>
</gene>
<dbReference type="EMBL" id="MUYB01000074">
    <property type="protein sequence ID" value="OOR98306.1"/>
    <property type="molecule type" value="Genomic_DNA"/>
</dbReference>
<keyword evidence="1" id="KW-0732">Signal</keyword>
<dbReference type="Gene3D" id="1.25.40.10">
    <property type="entry name" value="Tetratricopeptide repeat domain"/>
    <property type="match status" value="1"/>
</dbReference>
<dbReference type="SUPFAM" id="SSF81901">
    <property type="entry name" value="HCP-like"/>
    <property type="match status" value="1"/>
</dbReference>
<sequence>MNLRITACLFILLSLSKLVNASDINNSKQDLTEQLNVTQSVLQDPSALTDEQRRKMILLEAEKENWSKVFELILPLAQKKNRESQVNLALLYLKGNGVKKDLAKAYWWLSEAAESGSVKALNNLALFYLEGHYVQKNVAHSAKLFKMSAQSGSVEAMFILGQIYEQELKQPQKSFKWFKKAAEAGNSSAKYRLALMYEFGEGTKKNIPQAIYWYQELIAEKGPWAEESQTRLNKLSK</sequence>